<feature type="compositionally biased region" description="Basic residues" evidence="5">
    <location>
        <begin position="187"/>
        <end position="199"/>
    </location>
</feature>
<keyword evidence="8" id="KW-1185">Reference proteome</keyword>
<keyword evidence="2" id="KW-0238">DNA-binding</keyword>
<comment type="caution">
    <text evidence="7">The sequence shown here is derived from an EMBL/GenBank/DDBJ whole genome shotgun (WGS) entry which is preliminary data.</text>
</comment>
<organism evidence="7 8">
    <name type="scientific">Citrus unshiu</name>
    <name type="common">Satsuma mandarin</name>
    <name type="synonym">Citrus nobilis var. unshiu</name>
    <dbReference type="NCBI Taxonomy" id="55188"/>
    <lineage>
        <taxon>Eukaryota</taxon>
        <taxon>Viridiplantae</taxon>
        <taxon>Streptophyta</taxon>
        <taxon>Embryophyta</taxon>
        <taxon>Tracheophyta</taxon>
        <taxon>Spermatophyta</taxon>
        <taxon>Magnoliopsida</taxon>
        <taxon>eudicotyledons</taxon>
        <taxon>Gunneridae</taxon>
        <taxon>Pentapetalae</taxon>
        <taxon>rosids</taxon>
        <taxon>malvids</taxon>
        <taxon>Sapindales</taxon>
        <taxon>Rutaceae</taxon>
        <taxon>Aurantioideae</taxon>
        <taxon>Citrus</taxon>
    </lineage>
</organism>
<keyword evidence="4" id="KW-0539">Nucleus</keyword>
<evidence type="ECO:0000313" key="8">
    <source>
        <dbReference type="Proteomes" id="UP000236630"/>
    </source>
</evidence>
<evidence type="ECO:0000259" key="6">
    <source>
        <dbReference type="PROSITE" id="PS51005"/>
    </source>
</evidence>
<keyword evidence="1" id="KW-0805">Transcription regulation</keyword>
<dbReference type="AlphaFoldDB" id="A0A2H5NW00"/>
<evidence type="ECO:0000256" key="5">
    <source>
        <dbReference type="SAM" id="MobiDB-lite"/>
    </source>
</evidence>
<evidence type="ECO:0000256" key="4">
    <source>
        <dbReference type="ARBA" id="ARBA00023242"/>
    </source>
</evidence>
<dbReference type="PANTHER" id="PTHR31719:SF179">
    <property type="entry name" value="OS08G0148400 PROTEIN"/>
    <property type="match status" value="1"/>
</dbReference>
<dbReference type="GO" id="GO:0006355">
    <property type="term" value="P:regulation of DNA-templated transcription"/>
    <property type="evidence" value="ECO:0007669"/>
    <property type="project" value="InterPro"/>
</dbReference>
<dbReference type="Gene3D" id="2.170.150.80">
    <property type="entry name" value="NAC domain"/>
    <property type="match status" value="1"/>
</dbReference>
<proteinExistence type="predicted"/>
<dbReference type="PANTHER" id="PTHR31719">
    <property type="entry name" value="NAC TRANSCRIPTION FACTOR 56"/>
    <property type="match status" value="1"/>
</dbReference>
<feature type="domain" description="NAC" evidence="6">
    <location>
        <begin position="18"/>
        <end position="174"/>
    </location>
</feature>
<dbReference type="GO" id="GO:0003677">
    <property type="term" value="F:DNA binding"/>
    <property type="evidence" value="ECO:0007669"/>
    <property type="project" value="UniProtKB-KW"/>
</dbReference>
<dbReference type="Proteomes" id="UP000236630">
    <property type="component" value="Unassembled WGS sequence"/>
</dbReference>
<evidence type="ECO:0000256" key="3">
    <source>
        <dbReference type="ARBA" id="ARBA00023163"/>
    </source>
</evidence>
<dbReference type="PROSITE" id="PS51005">
    <property type="entry name" value="NAC"/>
    <property type="match status" value="1"/>
</dbReference>
<dbReference type="STRING" id="55188.A0A2H5NW00"/>
<accession>A0A2H5NW00</accession>
<keyword evidence="3" id="KW-0804">Transcription</keyword>
<feature type="compositionally biased region" description="Basic and acidic residues" evidence="5">
    <location>
        <begin position="177"/>
        <end position="186"/>
    </location>
</feature>
<evidence type="ECO:0000256" key="2">
    <source>
        <dbReference type="ARBA" id="ARBA00023125"/>
    </source>
</evidence>
<evidence type="ECO:0000256" key="1">
    <source>
        <dbReference type="ARBA" id="ARBA00023015"/>
    </source>
</evidence>
<dbReference type="SUPFAM" id="SSF101941">
    <property type="entry name" value="NAC domain"/>
    <property type="match status" value="1"/>
</dbReference>
<dbReference type="EMBL" id="BDQV01000022">
    <property type="protein sequence ID" value="GAY44171.1"/>
    <property type="molecule type" value="Genomic_DNA"/>
</dbReference>
<feature type="region of interest" description="Disordered" evidence="5">
    <location>
        <begin position="177"/>
        <end position="199"/>
    </location>
</feature>
<dbReference type="Pfam" id="PF02365">
    <property type="entry name" value="NAM"/>
    <property type="match status" value="1"/>
</dbReference>
<protein>
    <recommendedName>
        <fullName evidence="6">NAC domain-containing protein</fullName>
    </recommendedName>
</protein>
<dbReference type="InterPro" id="IPR003441">
    <property type="entry name" value="NAC-dom"/>
</dbReference>
<gene>
    <name evidence="7" type="ORF">CUMW_080230</name>
</gene>
<reference evidence="7 8" key="1">
    <citation type="journal article" date="2017" name="Front. Genet.">
        <title>Draft sequencing of the heterozygous diploid genome of Satsuma (Citrus unshiu Marc.) using a hybrid assembly approach.</title>
        <authorList>
            <person name="Shimizu T."/>
            <person name="Tanizawa Y."/>
            <person name="Mochizuki T."/>
            <person name="Nagasaki H."/>
            <person name="Yoshioka T."/>
            <person name="Toyoda A."/>
            <person name="Fujiyama A."/>
            <person name="Kaminuma E."/>
            <person name="Nakamura Y."/>
        </authorList>
    </citation>
    <scope>NUCLEOTIDE SEQUENCE [LARGE SCALE GENOMIC DNA]</scope>
    <source>
        <strain evidence="8">cv. Miyagawa wase</strain>
    </source>
</reference>
<name>A0A2H5NW00_CITUN</name>
<sequence length="199" mass="22868">MASQGVFGSINQEEEFDLPLGYRFSPNGQEIIVQYLTKKILNQRLPSNIIKDIDLYAYDHPCQLPIGEFKNCKPDEGYFFTQLENRDGKGQPKRTTKSGYWKDTGKVEQIIWNNSIVGFKKILVFYEGKPPTGTRSRWVMHEFRVNPSYLSAFALDITTQTEVVNYVACKIHHKKESGNKRSEAGKKKNLPVRKKTKAC</sequence>
<dbReference type="InterPro" id="IPR036093">
    <property type="entry name" value="NAC_dom_sf"/>
</dbReference>
<evidence type="ECO:0000313" key="7">
    <source>
        <dbReference type="EMBL" id="GAY44171.1"/>
    </source>
</evidence>